<dbReference type="AlphaFoldDB" id="A0A2T5PF16"/>
<dbReference type="EC" id="3.1.2.20" evidence="5"/>
<dbReference type="FunFam" id="2.40.160.210:FF:000001">
    <property type="entry name" value="Acyl-CoA thioesterase II"/>
    <property type="match status" value="1"/>
</dbReference>
<reference evidence="11 12" key="1">
    <citation type="submission" date="2018-04" db="EMBL/GenBank/DDBJ databases">
        <title>Pseudomonas sp. nov., isolated from mangrove soil.</title>
        <authorList>
            <person name="Chen C."/>
        </authorList>
    </citation>
    <scope>NUCLEOTIDE SEQUENCE [LARGE SCALE GENOMIC DNA]</scope>
    <source>
        <strain evidence="11 12">TC-11</strain>
    </source>
</reference>
<dbReference type="InterPro" id="IPR042171">
    <property type="entry name" value="Acyl-CoA_hotdog"/>
</dbReference>
<dbReference type="CDD" id="cd03444">
    <property type="entry name" value="Thioesterase_II_repeat1"/>
    <property type="match status" value="1"/>
</dbReference>
<dbReference type="Gene3D" id="2.40.160.210">
    <property type="entry name" value="Acyl-CoA thioesterase, double hotdog domain"/>
    <property type="match status" value="1"/>
</dbReference>
<accession>A0A2T5PF16</accession>
<dbReference type="PANTHER" id="PTHR11066">
    <property type="entry name" value="ACYL-COA THIOESTERASE"/>
    <property type="match status" value="1"/>
</dbReference>
<dbReference type="GO" id="GO:0047617">
    <property type="term" value="F:fatty acyl-CoA hydrolase activity"/>
    <property type="evidence" value="ECO:0007669"/>
    <property type="project" value="UniProtKB-EC"/>
</dbReference>
<dbReference type="Proteomes" id="UP000244064">
    <property type="component" value="Unassembled WGS sequence"/>
</dbReference>
<dbReference type="OrthoDB" id="9781019at2"/>
<comment type="caution">
    <text evidence="11">The sequence shown here is derived from an EMBL/GenBank/DDBJ whole genome shotgun (WGS) entry which is preliminary data.</text>
</comment>
<dbReference type="Pfam" id="PF02551">
    <property type="entry name" value="Acyl_CoA_thio"/>
    <property type="match status" value="1"/>
</dbReference>
<dbReference type="GO" id="GO:0009062">
    <property type="term" value="P:fatty acid catabolic process"/>
    <property type="evidence" value="ECO:0007669"/>
    <property type="project" value="TreeGrafter"/>
</dbReference>
<keyword evidence="12" id="KW-1185">Reference proteome</keyword>
<dbReference type="InterPro" id="IPR049449">
    <property type="entry name" value="TesB_ACOT8-like_N"/>
</dbReference>
<dbReference type="GO" id="GO:0005829">
    <property type="term" value="C:cytosol"/>
    <property type="evidence" value="ECO:0007669"/>
    <property type="project" value="TreeGrafter"/>
</dbReference>
<evidence type="ECO:0000256" key="2">
    <source>
        <dbReference type="ARBA" id="ARBA00011881"/>
    </source>
</evidence>
<evidence type="ECO:0000256" key="3">
    <source>
        <dbReference type="ARBA" id="ARBA00022801"/>
    </source>
</evidence>
<evidence type="ECO:0000313" key="12">
    <source>
        <dbReference type="Proteomes" id="UP000244064"/>
    </source>
</evidence>
<dbReference type="GO" id="GO:0006637">
    <property type="term" value="P:acyl-CoA metabolic process"/>
    <property type="evidence" value="ECO:0007669"/>
    <property type="project" value="InterPro"/>
</dbReference>
<comment type="similarity">
    <text evidence="1">Belongs to the C/M/P thioester hydrolase family.</text>
</comment>
<dbReference type="InterPro" id="IPR003703">
    <property type="entry name" value="Acyl_CoA_thio"/>
</dbReference>
<comment type="subunit">
    <text evidence="2">Homotetramer.</text>
</comment>
<feature type="domain" description="Acyl-CoA thioesterase-like N-terminal HotDog" evidence="10">
    <location>
        <begin position="33"/>
        <end position="109"/>
    </location>
</feature>
<dbReference type="InterPro" id="IPR029069">
    <property type="entry name" value="HotDog_dom_sf"/>
</dbReference>
<proteinExistence type="inferred from homology"/>
<dbReference type="EMBL" id="QASN01000002">
    <property type="protein sequence ID" value="PTU76323.1"/>
    <property type="molecule type" value="Genomic_DNA"/>
</dbReference>
<evidence type="ECO:0000256" key="1">
    <source>
        <dbReference type="ARBA" id="ARBA00006538"/>
    </source>
</evidence>
<evidence type="ECO:0000259" key="10">
    <source>
        <dbReference type="Pfam" id="PF13622"/>
    </source>
</evidence>
<evidence type="ECO:0000313" key="11">
    <source>
        <dbReference type="EMBL" id="PTU76323.1"/>
    </source>
</evidence>
<dbReference type="PANTHER" id="PTHR11066:SF34">
    <property type="entry name" value="ACYL-COENZYME A THIOESTERASE 8"/>
    <property type="match status" value="1"/>
</dbReference>
<gene>
    <name evidence="11" type="ORF">DBO85_01375</name>
</gene>
<name>A0A2T5PF16_9PSED</name>
<dbReference type="Pfam" id="PF13622">
    <property type="entry name" value="4HBT_3"/>
    <property type="match status" value="1"/>
</dbReference>
<feature type="domain" description="Acyl-CoA thioesterase 2 C-terminal" evidence="9">
    <location>
        <begin position="173"/>
        <end position="282"/>
    </location>
</feature>
<keyword evidence="3" id="KW-0378">Hydrolase</keyword>
<evidence type="ECO:0000256" key="7">
    <source>
        <dbReference type="ARBA" id="ARBA00071120"/>
    </source>
</evidence>
<dbReference type="InterPro" id="IPR025652">
    <property type="entry name" value="TesB_C"/>
</dbReference>
<dbReference type="RefSeq" id="WP_108104539.1">
    <property type="nucleotide sequence ID" value="NZ_QASN01000002.1"/>
</dbReference>
<evidence type="ECO:0000259" key="9">
    <source>
        <dbReference type="Pfam" id="PF02551"/>
    </source>
</evidence>
<evidence type="ECO:0000256" key="5">
    <source>
        <dbReference type="ARBA" id="ARBA00038894"/>
    </source>
</evidence>
<evidence type="ECO:0000256" key="8">
    <source>
        <dbReference type="ARBA" id="ARBA00079653"/>
    </source>
</evidence>
<dbReference type="SUPFAM" id="SSF54637">
    <property type="entry name" value="Thioesterase/thiol ester dehydrase-isomerase"/>
    <property type="match status" value="2"/>
</dbReference>
<comment type="catalytic activity">
    <reaction evidence="6">
        <text>a fatty acyl-CoA + H2O = a fatty acid + CoA + H(+)</text>
        <dbReference type="Rhea" id="RHEA:16781"/>
        <dbReference type="ChEBI" id="CHEBI:15377"/>
        <dbReference type="ChEBI" id="CHEBI:15378"/>
        <dbReference type="ChEBI" id="CHEBI:28868"/>
        <dbReference type="ChEBI" id="CHEBI:57287"/>
        <dbReference type="ChEBI" id="CHEBI:77636"/>
        <dbReference type="EC" id="3.1.2.20"/>
    </reaction>
    <physiologicalReaction direction="left-to-right" evidence="6">
        <dbReference type="Rhea" id="RHEA:16782"/>
    </physiologicalReaction>
</comment>
<sequence>MSKPLDDLVDLLSLEQLEEDLFRGRSLDLGFYRLFGGQALGQSVSAATQTVDPRRSVHSVHGYFLRAGDANLPIVYQVERQRDGGSFSSRRVTAIQKGAPIFSCSVSFHGVEEGFHHQPSMPQGIPEPEGLVSEQEMARKYVHLMPESMRESYLAERAVEIRHVDRIDPLDPKPREPVKYLWFRANGSLPDNPELHKYLLAYASDFNLLVTSLLPHAVSVHQPTMQCASIDHAIWFHSDLRMDDWLLYAMDSPWAGNARGFSRGSIFNRAGQLVASVAQEGLIRHREQRKK</sequence>
<organism evidence="11 12">
    <name type="scientific">Pseudomonas mangrovi</name>
    <dbReference type="NCBI Taxonomy" id="2161748"/>
    <lineage>
        <taxon>Bacteria</taxon>
        <taxon>Pseudomonadati</taxon>
        <taxon>Pseudomonadota</taxon>
        <taxon>Gammaproteobacteria</taxon>
        <taxon>Pseudomonadales</taxon>
        <taxon>Pseudomonadaceae</taxon>
        <taxon>Pseudomonas</taxon>
    </lineage>
</organism>
<evidence type="ECO:0000256" key="4">
    <source>
        <dbReference type="ARBA" id="ARBA00023098"/>
    </source>
</evidence>
<keyword evidence="4" id="KW-0443">Lipid metabolism</keyword>
<protein>
    <recommendedName>
        <fullName evidence="7">Acyl-CoA thioesterase 2</fullName>
        <ecNumber evidence="5">3.1.2.20</ecNumber>
    </recommendedName>
    <alternativeName>
        <fullName evidence="8">Thioesterase II</fullName>
    </alternativeName>
</protein>
<evidence type="ECO:0000256" key="6">
    <source>
        <dbReference type="ARBA" id="ARBA00050943"/>
    </source>
</evidence>
<dbReference type="CDD" id="cd03445">
    <property type="entry name" value="Thioesterase_II_repeat2"/>
    <property type="match status" value="1"/>
</dbReference>